<dbReference type="EMBL" id="JAHOPC010000001">
    <property type="protein sequence ID" value="MBU8864854.1"/>
    <property type="molecule type" value="Genomic_DNA"/>
</dbReference>
<keyword evidence="3" id="KW-0732">Signal</keyword>
<feature type="domain" description="SDR-like Ig" evidence="4">
    <location>
        <begin position="53"/>
        <end position="136"/>
    </location>
</feature>
<proteinExistence type="predicted"/>
<feature type="signal peptide" evidence="3">
    <location>
        <begin position="1"/>
        <end position="35"/>
    </location>
</feature>
<dbReference type="Proteomes" id="UP000824166">
    <property type="component" value="Unassembled WGS sequence"/>
</dbReference>
<sequence>MKNQLHLKSASLVAALLAVVVTAFGLAWSAGPANAAVIPGAAVTISTDSVVTNQWDQVDLTCQWSVPDNSQPGDTFNLQLPPELRWFGAASFDLDNADGVTVAKAAANDAGQVVFTLTDFVADYPNNVGGTCNFSTQYAVQPGTGETTEVNFTVGSTVVRVPVHVDGPCTQDCDPAAPTSAGKSMWWADAPQTELESIFYMPPMPSESNDVVVTDTPAAGMEIDCDHITPRVGRVVNSSGNITEPMDNELYPANVECTPQEATVRWTGLPRGERVELFVVTKVTDRKLDVYTNSGTVNIAGEETPVGAETRRTRADGTGDGTASPTATPTPTPSPSTGTPTATATPTPTPTPTPSTATPTPSPSTSTATPTPTPTPSTATPTPSPSTSTTSPVLVATDEPTQPAEVPGPERLATTGAQSPVFVFAAAALLALGSLLGFLGVRRSARRQH</sequence>
<organism evidence="5 6">
    <name type="scientific">Paenarthrobacter aromaticivorans</name>
    <dbReference type="NCBI Taxonomy" id="2849150"/>
    <lineage>
        <taxon>Bacteria</taxon>
        <taxon>Bacillati</taxon>
        <taxon>Actinomycetota</taxon>
        <taxon>Actinomycetes</taxon>
        <taxon>Micrococcales</taxon>
        <taxon>Micrococcaceae</taxon>
        <taxon>Paenarthrobacter</taxon>
    </lineage>
</organism>
<keyword evidence="2" id="KW-0812">Transmembrane</keyword>
<feature type="chain" id="PRO_5045718290" description="SDR-like Ig domain-containing protein" evidence="3">
    <location>
        <begin position="36"/>
        <end position="449"/>
    </location>
</feature>
<gene>
    <name evidence="5" type="ORF">KSW38_00905</name>
</gene>
<keyword evidence="2" id="KW-0472">Membrane</keyword>
<feature type="compositionally biased region" description="Low complexity" evidence="1">
    <location>
        <begin position="335"/>
        <end position="346"/>
    </location>
</feature>
<keyword evidence="6" id="KW-1185">Reference proteome</keyword>
<comment type="caution">
    <text evidence="5">The sequence shown here is derived from an EMBL/GenBank/DDBJ whole genome shotgun (WGS) entry which is preliminary data.</text>
</comment>
<evidence type="ECO:0000256" key="3">
    <source>
        <dbReference type="SAM" id="SignalP"/>
    </source>
</evidence>
<reference evidence="5 6" key="1">
    <citation type="submission" date="2021-06" db="EMBL/GenBank/DDBJ databases">
        <authorList>
            <person name="Jeong J.W."/>
        </authorList>
    </citation>
    <scope>NUCLEOTIDE SEQUENCE [LARGE SCALE GENOMIC DNA]</scope>
    <source>
        <strain evidence="5 6">MMS21-TAE1-1</strain>
    </source>
</reference>
<evidence type="ECO:0000313" key="5">
    <source>
        <dbReference type="EMBL" id="MBU8864854.1"/>
    </source>
</evidence>
<name>A0ABS6HZN6_9MICC</name>
<dbReference type="Pfam" id="PF17961">
    <property type="entry name" value="Big_8"/>
    <property type="match status" value="1"/>
</dbReference>
<evidence type="ECO:0000256" key="2">
    <source>
        <dbReference type="SAM" id="Phobius"/>
    </source>
</evidence>
<evidence type="ECO:0000313" key="6">
    <source>
        <dbReference type="Proteomes" id="UP000824166"/>
    </source>
</evidence>
<protein>
    <recommendedName>
        <fullName evidence="4">SDR-like Ig domain-containing protein</fullName>
    </recommendedName>
</protein>
<dbReference type="InterPro" id="IPR041171">
    <property type="entry name" value="SDR_Ig"/>
</dbReference>
<feature type="compositionally biased region" description="Low complexity" evidence="1">
    <location>
        <begin position="354"/>
        <end position="392"/>
    </location>
</feature>
<feature type="region of interest" description="Disordered" evidence="1">
    <location>
        <begin position="300"/>
        <end position="394"/>
    </location>
</feature>
<evidence type="ECO:0000259" key="4">
    <source>
        <dbReference type="Pfam" id="PF17961"/>
    </source>
</evidence>
<accession>A0ABS6HZN6</accession>
<dbReference type="RefSeq" id="WP_216921613.1">
    <property type="nucleotide sequence ID" value="NZ_JAHOPC010000001.1"/>
</dbReference>
<keyword evidence="2" id="KW-1133">Transmembrane helix</keyword>
<feature type="transmembrane region" description="Helical" evidence="2">
    <location>
        <begin position="421"/>
        <end position="441"/>
    </location>
</feature>
<evidence type="ECO:0000256" key="1">
    <source>
        <dbReference type="SAM" id="MobiDB-lite"/>
    </source>
</evidence>